<evidence type="ECO:0000256" key="1">
    <source>
        <dbReference type="SAM" id="MobiDB-lite"/>
    </source>
</evidence>
<accession>A0AAD9MF49</accession>
<protein>
    <recommendedName>
        <fullName evidence="4">Vegetative cell wall protein gp1</fullName>
    </recommendedName>
</protein>
<dbReference type="EMBL" id="JAQQPM010000008">
    <property type="protein sequence ID" value="KAK2074789.1"/>
    <property type="molecule type" value="Genomic_DNA"/>
</dbReference>
<dbReference type="AlphaFoldDB" id="A0AAD9MF49"/>
<reference evidence="2" key="1">
    <citation type="journal article" date="2023" name="Mol. Plant Microbe Interact.">
        <title>Elucidating the Obligate Nature and Biological Capacity of an Invasive Fungal Corn Pathogen.</title>
        <authorList>
            <person name="MacCready J.S."/>
            <person name="Roggenkamp E.M."/>
            <person name="Gdanetz K."/>
            <person name="Chilvers M.I."/>
        </authorList>
    </citation>
    <scope>NUCLEOTIDE SEQUENCE</scope>
    <source>
        <strain evidence="2">PM02</strain>
    </source>
</reference>
<proteinExistence type="predicted"/>
<feature type="compositionally biased region" description="Basic and acidic residues" evidence="1">
    <location>
        <begin position="132"/>
        <end position="142"/>
    </location>
</feature>
<sequence length="317" mass="35157">MAFSPGYNYERYATATPSPRPYHASAAAAYGASQERSQTRAHFRTTSSGDYYSTSYMASPRYTSSGQYATANGGGGVQASFGPTPSPRHPSSRRSSTSAPQGFGSGIPRSKTVMPERQQSHASSKKTQAAPPRREASAEDAKKFRIPTGYSLKNWDPTEEPIMLLGSVFDSNSLGKWIYDWTVFHHGPATPISDMAGELWLLLINLAGKIKKSEEVMPRIRTEEKKDMVEDFIESGDRLTDKLRKLLKTCEAPMLKSSSPSSSSRSALGKNAGVEFVRTLFGRDRELEKTERFMQSVRLWNLRFDANCTDVLENPTR</sequence>
<name>A0AAD9MF49_9PEZI</name>
<feature type="region of interest" description="Disordered" evidence="1">
    <location>
        <begin position="67"/>
        <end position="142"/>
    </location>
</feature>
<feature type="region of interest" description="Disordered" evidence="1">
    <location>
        <begin position="26"/>
        <end position="50"/>
    </location>
</feature>
<evidence type="ECO:0008006" key="4">
    <source>
        <dbReference type="Google" id="ProtNLM"/>
    </source>
</evidence>
<evidence type="ECO:0000313" key="2">
    <source>
        <dbReference type="EMBL" id="KAK2074789.1"/>
    </source>
</evidence>
<organism evidence="2 3">
    <name type="scientific">Phyllachora maydis</name>
    <dbReference type="NCBI Taxonomy" id="1825666"/>
    <lineage>
        <taxon>Eukaryota</taxon>
        <taxon>Fungi</taxon>
        <taxon>Dikarya</taxon>
        <taxon>Ascomycota</taxon>
        <taxon>Pezizomycotina</taxon>
        <taxon>Sordariomycetes</taxon>
        <taxon>Sordariomycetidae</taxon>
        <taxon>Phyllachorales</taxon>
        <taxon>Phyllachoraceae</taxon>
        <taxon>Phyllachora</taxon>
    </lineage>
</organism>
<comment type="caution">
    <text evidence="2">The sequence shown here is derived from an EMBL/GenBank/DDBJ whole genome shotgun (WGS) entry which is preliminary data.</text>
</comment>
<evidence type="ECO:0000313" key="3">
    <source>
        <dbReference type="Proteomes" id="UP001217918"/>
    </source>
</evidence>
<gene>
    <name evidence="2" type="ORF">P8C59_008970</name>
</gene>
<dbReference type="Proteomes" id="UP001217918">
    <property type="component" value="Unassembled WGS sequence"/>
</dbReference>
<keyword evidence="3" id="KW-1185">Reference proteome</keyword>